<feature type="region of interest" description="Disordered" evidence="1">
    <location>
        <begin position="35"/>
        <end position="81"/>
    </location>
</feature>
<dbReference type="RefSeq" id="XP_013244321.1">
    <property type="nucleotide sequence ID" value="XM_013388867.1"/>
</dbReference>
<evidence type="ECO:0000256" key="1">
    <source>
        <dbReference type="SAM" id="MobiDB-lite"/>
    </source>
</evidence>
<comment type="caution">
    <text evidence="2">The sequence shown here is derived from an EMBL/GenBank/DDBJ whole genome shotgun (WGS) entry which is preliminary data.</text>
</comment>
<feature type="compositionally biased region" description="Polar residues" evidence="1">
    <location>
        <begin position="58"/>
        <end position="81"/>
    </location>
</feature>
<gene>
    <name evidence="2" type="ORF">K437DRAFT_255367</name>
</gene>
<sequence>MSPSRRHRDLASFNARCYPISFSCAQALGAATATASASVGPRRITQAPGMSGGGLSRSHPQYTLQCPSATPHSSAIPSPGP</sequence>
<dbReference type="EMBL" id="JMSN01000022">
    <property type="protein sequence ID" value="KDN49238.1"/>
    <property type="molecule type" value="Genomic_DNA"/>
</dbReference>
<dbReference type="Proteomes" id="UP000027361">
    <property type="component" value="Unassembled WGS sequence"/>
</dbReference>
<evidence type="ECO:0000313" key="2">
    <source>
        <dbReference type="EMBL" id="KDN49238.1"/>
    </source>
</evidence>
<keyword evidence="3" id="KW-1185">Reference proteome</keyword>
<evidence type="ECO:0000313" key="3">
    <source>
        <dbReference type="Proteomes" id="UP000027361"/>
    </source>
</evidence>
<dbReference type="GeneID" id="25264131"/>
<protein>
    <submittedName>
        <fullName evidence="2">Uncharacterized protein</fullName>
    </submittedName>
</protein>
<name>A0A066W9L0_TILAU</name>
<dbReference type="AlphaFoldDB" id="A0A066W9L0"/>
<dbReference type="HOGENOM" id="CLU_2575535_0_0_1"/>
<dbReference type="InParanoid" id="A0A066W9L0"/>
<accession>A0A066W9L0</accession>
<proteinExistence type="predicted"/>
<organism evidence="2 3">
    <name type="scientific">Tilletiaria anomala (strain ATCC 24038 / CBS 436.72 / UBC 951)</name>
    <dbReference type="NCBI Taxonomy" id="1037660"/>
    <lineage>
        <taxon>Eukaryota</taxon>
        <taxon>Fungi</taxon>
        <taxon>Dikarya</taxon>
        <taxon>Basidiomycota</taxon>
        <taxon>Ustilaginomycotina</taxon>
        <taxon>Exobasidiomycetes</taxon>
        <taxon>Georgefischeriales</taxon>
        <taxon>Tilletiariaceae</taxon>
        <taxon>Tilletiaria</taxon>
    </lineage>
</organism>
<reference evidence="2 3" key="1">
    <citation type="submission" date="2014-05" db="EMBL/GenBank/DDBJ databases">
        <title>Draft genome sequence of a rare smut relative, Tilletiaria anomala UBC 951.</title>
        <authorList>
            <consortium name="DOE Joint Genome Institute"/>
            <person name="Toome M."/>
            <person name="Kuo A."/>
            <person name="Henrissat B."/>
            <person name="Lipzen A."/>
            <person name="Tritt A."/>
            <person name="Yoshinaga Y."/>
            <person name="Zane M."/>
            <person name="Barry K."/>
            <person name="Grigoriev I.V."/>
            <person name="Spatafora J.W."/>
            <person name="Aimea M.C."/>
        </authorList>
    </citation>
    <scope>NUCLEOTIDE SEQUENCE [LARGE SCALE GENOMIC DNA]</scope>
    <source>
        <strain evidence="2 3">UBC 951</strain>
    </source>
</reference>